<dbReference type="InterPro" id="IPR004629">
    <property type="entry name" value="WecG_TagA_CpsF"/>
</dbReference>
<dbReference type="Proteomes" id="UP001247754">
    <property type="component" value="Unassembled WGS sequence"/>
</dbReference>
<dbReference type="CDD" id="cd06533">
    <property type="entry name" value="Glyco_transf_WecG_TagA"/>
    <property type="match status" value="1"/>
</dbReference>
<protein>
    <submittedName>
        <fullName evidence="3">WecB/TagA/CpsF family glycosyltransferase</fullName>
    </submittedName>
</protein>
<gene>
    <name evidence="3" type="ORF">RGD00_09525</name>
</gene>
<keyword evidence="4" id="KW-1185">Reference proteome</keyword>
<organism evidence="3 4">
    <name type="scientific">Ruixingdingia sedimenti</name>
    <dbReference type="NCBI Taxonomy" id="3073604"/>
    <lineage>
        <taxon>Bacteria</taxon>
        <taxon>Pseudomonadati</taxon>
        <taxon>Pseudomonadota</taxon>
        <taxon>Alphaproteobacteria</taxon>
        <taxon>Rhodobacterales</taxon>
        <taxon>Paracoccaceae</taxon>
        <taxon>Ruixingdingia</taxon>
    </lineage>
</organism>
<reference evidence="3 4" key="1">
    <citation type="submission" date="2023-09" db="EMBL/GenBank/DDBJ databases">
        <title>Xinfangfangia sedmenti sp. nov., isolated the sedment.</title>
        <authorList>
            <person name="Xu L."/>
        </authorList>
    </citation>
    <scope>NUCLEOTIDE SEQUENCE [LARGE SCALE GENOMIC DNA]</scope>
    <source>
        <strain evidence="3 4">LG-4</strain>
    </source>
</reference>
<dbReference type="PANTHER" id="PTHR34136:SF1">
    <property type="entry name" value="UDP-N-ACETYL-D-MANNOSAMINURONIC ACID TRANSFERASE"/>
    <property type="match status" value="1"/>
</dbReference>
<keyword evidence="2" id="KW-0808">Transferase</keyword>
<dbReference type="EMBL" id="JAVKPH010000008">
    <property type="protein sequence ID" value="MDR5652844.1"/>
    <property type="molecule type" value="Genomic_DNA"/>
</dbReference>
<dbReference type="PANTHER" id="PTHR34136">
    <property type="match status" value="1"/>
</dbReference>
<dbReference type="NCBIfam" id="TIGR00696">
    <property type="entry name" value="wecG_tagA_cpsF"/>
    <property type="match status" value="1"/>
</dbReference>
<keyword evidence="1" id="KW-0328">Glycosyltransferase</keyword>
<sequence>MEFRFGAETIRVNTPDAPAALAEAGRRFDAGEGFALATLNLDHLVKLRTDAAFRRVYAAQDIVVADGNPVVWLSRLAGRPVALAPGSDLVLPLVRLAAAKGVTVALVGSTDAALAGAAARLESDVPGLRVVARIAPPFGFDPAGDQAAAVLAQVAASGARLCLLALGAPKQEMLAARGRDLAPAVGFASVGAGVDFLAGHQRRAPAWVRRLALEWVWRMGSSPRRLVPRYARCAAILPGQVRAALRLRAGG</sequence>
<name>A0ABU1F7P5_9RHOB</name>
<evidence type="ECO:0000256" key="2">
    <source>
        <dbReference type="ARBA" id="ARBA00022679"/>
    </source>
</evidence>
<dbReference type="Pfam" id="PF03808">
    <property type="entry name" value="Glyco_tran_WecG"/>
    <property type="match status" value="1"/>
</dbReference>
<evidence type="ECO:0000256" key="1">
    <source>
        <dbReference type="ARBA" id="ARBA00022676"/>
    </source>
</evidence>
<accession>A0ABU1F7P5</accession>
<evidence type="ECO:0000313" key="4">
    <source>
        <dbReference type="Proteomes" id="UP001247754"/>
    </source>
</evidence>
<evidence type="ECO:0000313" key="3">
    <source>
        <dbReference type="EMBL" id="MDR5652844.1"/>
    </source>
</evidence>
<dbReference type="RefSeq" id="WP_310457089.1">
    <property type="nucleotide sequence ID" value="NZ_JAVKPH010000008.1"/>
</dbReference>
<proteinExistence type="predicted"/>
<comment type="caution">
    <text evidence="3">The sequence shown here is derived from an EMBL/GenBank/DDBJ whole genome shotgun (WGS) entry which is preliminary data.</text>
</comment>